<evidence type="ECO:0000259" key="8">
    <source>
        <dbReference type="PROSITE" id="PS50928"/>
    </source>
</evidence>
<dbReference type="InterPro" id="IPR050809">
    <property type="entry name" value="UgpAE/MalFG_permease"/>
</dbReference>
<feature type="transmembrane region" description="Helical" evidence="7">
    <location>
        <begin position="240"/>
        <end position="264"/>
    </location>
</feature>
<dbReference type="PANTHER" id="PTHR43227:SF8">
    <property type="entry name" value="DIACETYLCHITOBIOSE UPTAKE SYSTEM PERMEASE PROTEIN DASB"/>
    <property type="match status" value="1"/>
</dbReference>
<keyword evidence="3" id="KW-1003">Cell membrane</keyword>
<gene>
    <name evidence="9" type="ORF">GCM10009717_00270</name>
</gene>
<dbReference type="InterPro" id="IPR000515">
    <property type="entry name" value="MetI-like"/>
</dbReference>
<evidence type="ECO:0000256" key="2">
    <source>
        <dbReference type="ARBA" id="ARBA00022448"/>
    </source>
</evidence>
<organism evidence="9 10">
    <name type="scientific">Agromyces allii</name>
    <dbReference type="NCBI Taxonomy" id="393607"/>
    <lineage>
        <taxon>Bacteria</taxon>
        <taxon>Bacillati</taxon>
        <taxon>Actinomycetota</taxon>
        <taxon>Actinomycetes</taxon>
        <taxon>Micrococcales</taxon>
        <taxon>Microbacteriaceae</taxon>
        <taxon>Agromyces</taxon>
    </lineage>
</organism>
<keyword evidence="5 7" id="KW-1133">Transmembrane helix</keyword>
<keyword evidence="4 7" id="KW-0812">Transmembrane</keyword>
<comment type="caution">
    <text evidence="9">The sequence shown here is derived from an EMBL/GenBank/DDBJ whole genome shotgun (WGS) entry which is preliminary data.</text>
</comment>
<dbReference type="PANTHER" id="PTHR43227">
    <property type="entry name" value="BLL4140 PROTEIN"/>
    <property type="match status" value="1"/>
</dbReference>
<evidence type="ECO:0000256" key="3">
    <source>
        <dbReference type="ARBA" id="ARBA00022475"/>
    </source>
</evidence>
<dbReference type="Pfam" id="PF00528">
    <property type="entry name" value="BPD_transp_1"/>
    <property type="match status" value="1"/>
</dbReference>
<evidence type="ECO:0000313" key="9">
    <source>
        <dbReference type="EMBL" id="GAA1937786.1"/>
    </source>
</evidence>
<evidence type="ECO:0000256" key="7">
    <source>
        <dbReference type="RuleBase" id="RU363032"/>
    </source>
</evidence>
<dbReference type="SUPFAM" id="SSF161098">
    <property type="entry name" value="MetI-like"/>
    <property type="match status" value="1"/>
</dbReference>
<evidence type="ECO:0000256" key="4">
    <source>
        <dbReference type="ARBA" id="ARBA00022692"/>
    </source>
</evidence>
<accession>A0ABN2PXZ1</accession>
<evidence type="ECO:0000256" key="6">
    <source>
        <dbReference type="ARBA" id="ARBA00023136"/>
    </source>
</evidence>
<reference evidence="9 10" key="1">
    <citation type="journal article" date="2019" name="Int. J. Syst. Evol. Microbiol.">
        <title>The Global Catalogue of Microorganisms (GCM) 10K type strain sequencing project: providing services to taxonomists for standard genome sequencing and annotation.</title>
        <authorList>
            <consortium name="The Broad Institute Genomics Platform"/>
            <consortium name="The Broad Institute Genome Sequencing Center for Infectious Disease"/>
            <person name="Wu L."/>
            <person name="Ma J."/>
        </authorList>
    </citation>
    <scope>NUCLEOTIDE SEQUENCE [LARGE SCALE GENOMIC DNA]</scope>
    <source>
        <strain evidence="9 10">JCM 13584</strain>
    </source>
</reference>
<proteinExistence type="inferred from homology"/>
<feature type="transmembrane region" description="Helical" evidence="7">
    <location>
        <begin position="45"/>
        <end position="71"/>
    </location>
</feature>
<keyword evidence="10" id="KW-1185">Reference proteome</keyword>
<dbReference type="PROSITE" id="PS50928">
    <property type="entry name" value="ABC_TM1"/>
    <property type="match status" value="1"/>
</dbReference>
<evidence type="ECO:0000313" key="10">
    <source>
        <dbReference type="Proteomes" id="UP001499954"/>
    </source>
</evidence>
<protein>
    <submittedName>
        <fullName evidence="9">Sugar ABC transporter permease</fullName>
    </submittedName>
</protein>
<dbReference type="EMBL" id="BAAAMK010000001">
    <property type="protein sequence ID" value="GAA1937786.1"/>
    <property type="molecule type" value="Genomic_DNA"/>
</dbReference>
<feature type="transmembrane region" description="Helical" evidence="7">
    <location>
        <begin position="200"/>
        <end position="219"/>
    </location>
</feature>
<dbReference type="CDD" id="cd06261">
    <property type="entry name" value="TM_PBP2"/>
    <property type="match status" value="1"/>
</dbReference>
<feature type="transmembrane region" description="Helical" evidence="7">
    <location>
        <begin position="301"/>
        <end position="323"/>
    </location>
</feature>
<comment type="subcellular location">
    <subcellularLocation>
        <location evidence="1 7">Cell membrane</location>
        <topology evidence="1 7">Multi-pass membrane protein</topology>
    </subcellularLocation>
</comment>
<feature type="transmembrane region" description="Helical" evidence="7">
    <location>
        <begin position="139"/>
        <end position="163"/>
    </location>
</feature>
<dbReference type="Gene3D" id="1.10.3720.10">
    <property type="entry name" value="MetI-like"/>
    <property type="match status" value="1"/>
</dbReference>
<name>A0ABN2PXZ1_9MICO</name>
<keyword evidence="2 7" id="KW-0813">Transport</keyword>
<evidence type="ECO:0000256" key="1">
    <source>
        <dbReference type="ARBA" id="ARBA00004651"/>
    </source>
</evidence>
<keyword evidence="6 7" id="KW-0472">Membrane</keyword>
<comment type="similarity">
    <text evidence="7">Belongs to the binding-protein-dependent transport system permease family.</text>
</comment>
<dbReference type="InterPro" id="IPR035906">
    <property type="entry name" value="MetI-like_sf"/>
</dbReference>
<feature type="domain" description="ABC transmembrane type-1" evidence="8">
    <location>
        <begin position="105"/>
        <end position="322"/>
    </location>
</feature>
<feature type="transmembrane region" description="Helical" evidence="7">
    <location>
        <begin position="101"/>
        <end position="127"/>
    </location>
</feature>
<evidence type="ECO:0000256" key="5">
    <source>
        <dbReference type="ARBA" id="ARBA00022989"/>
    </source>
</evidence>
<sequence length="333" mass="36491">MHLRGGGMTVTAEPIMLEQGAAAVGDSPRRSPPQGIRRRRTKAPLWLLTPAGLVMAVVTLAPIVLLVLISFTDYDQRSLFTGEFSFVGVAQYGAIFTDPDFWWSLVRTIGFTLAMVLGSVAIGMGVAQLMTRLGTVMRYVVTVVLICAWAMPNVASSLVWNWLFQPGYGVVNWLLTQVGVFGDLTQIAWSQHPVLAATSIWALIVWQAVPFIALTLYAAQVQVPPEYFEAARLDGASEWTIYRSITLVFLRPTLLLITILSIIWDYNVFNQIWLISQGGPDDITTTLGIFTYKTAFVGFDLGGGAAVSVVTTLILLGLTALYIRNLVRSGEEL</sequence>
<dbReference type="Proteomes" id="UP001499954">
    <property type="component" value="Unassembled WGS sequence"/>
</dbReference>